<protein>
    <recommendedName>
        <fullName evidence="4">OB domain-containing protein</fullName>
    </recommendedName>
</protein>
<evidence type="ECO:0000313" key="2">
    <source>
        <dbReference type="EMBL" id="KXA90178.1"/>
    </source>
</evidence>
<name>A0A133U7L8_9EURY</name>
<dbReference type="Gene3D" id="2.40.50.140">
    <property type="entry name" value="Nucleic acid-binding proteins"/>
    <property type="match status" value="1"/>
</dbReference>
<evidence type="ECO:0008006" key="4">
    <source>
        <dbReference type="Google" id="ProtNLM"/>
    </source>
</evidence>
<comment type="caution">
    <text evidence="2">The sequence shown here is derived from an EMBL/GenBank/DDBJ whole genome shotgun (WGS) entry which is preliminary data.</text>
</comment>
<feature type="region of interest" description="Disordered" evidence="1">
    <location>
        <begin position="1"/>
        <end position="23"/>
    </location>
</feature>
<gene>
    <name evidence="2" type="ORF">AKJ62_01505</name>
</gene>
<dbReference type="AlphaFoldDB" id="A0A133U7L8"/>
<evidence type="ECO:0000313" key="3">
    <source>
        <dbReference type="Proteomes" id="UP000070589"/>
    </source>
</evidence>
<dbReference type="InterPro" id="IPR012340">
    <property type="entry name" value="NA-bd_OB-fold"/>
</dbReference>
<proteinExistence type="predicted"/>
<organism evidence="2 3">
    <name type="scientific">candidate division MSBL1 archaeon SCGC-AAA259D14</name>
    <dbReference type="NCBI Taxonomy" id="1698261"/>
    <lineage>
        <taxon>Archaea</taxon>
        <taxon>Methanobacteriati</taxon>
        <taxon>Methanobacteriota</taxon>
        <taxon>candidate division MSBL1</taxon>
    </lineage>
</organism>
<feature type="compositionally biased region" description="Basic and acidic residues" evidence="1">
    <location>
        <begin position="1"/>
        <end position="10"/>
    </location>
</feature>
<dbReference type="EMBL" id="LHXL01000011">
    <property type="protein sequence ID" value="KXA90178.1"/>
    <property type="molecule type" value="Genomic_DNA"/>
</dbReference>
<dbReference type="Proteomes" id="UP000070589">
    <property type="component" value="Unassembled WGS sequence"/>
</dbReference>
<accession>A0A133U7L8</accession>
<keyword evidence="3" id="KW-1185">Reference proteome</keyword>
<reference evidence="2 3" key="1">
    <citation type="journal article" date="2016" name="Sci. Rep.">
        <title>Metabolic traits of an uncultured archaeal lineage -MSBL1- from brine pools of the Red Sea.</title>
        <authorList>
            <person name="Mwirichia R."/>
            <person name="Alam I."/>
            <person name="Rashid M."/>
            <person name="Vinu M."/>
            <person name="Ba-Alawi W."/>
            <person name="Anthony Kamau A."/>
            <person name="Kamanda Ngugi D."/>
            <person name="Goker M."/>
            <person name="Klenk H.P."/>
            <person name="Bajic V."/>
            <person name="Stingl U."/>
        </authorList>
    </citation>
    <scope>NUCLEOTIDE SEQUENCE [LARGE SCALE GENOMIC DNA]</scope>
    <source>
        <strain evidence="2">SCGC-AAA259D14</strain>
    </source>
</reference>
<sequence>MWKDLERELDSGSSVNLPPAATPVKVSEVSSRAGRVQVVGKVVELGEDRLLLDDGTGSVRVLFEDLSRVENLETGVTVRVFGSPLSLEEGFELHAEIVQRLDELDLDLYREVREETKKFEDIVKSDRRENL</sequence>
<evidence type="ECO:0000256" key="1">
    <source>
        <dbReference type="SAM" id="MobiDB-lite"/>
    </source>
</evidence>